<evidence type="ECO:0000256" key="1">
    <source>
        <dbReference type="SAM" id="Phobius"/>
    </source>
</evidence>
<dbReference type="RefSeq" id="WP_075036894.1">
    <property type="nucleotide sequence ID" value="NZ_FOSB01000006.1"/>
</dbReference>
<feature type="transmembrane region" description="Helical" evidence="1">
    <location>
        <begin position="16"/>
        <end position="35"/>
    </location>
</feature>
<keyword evidence="1" id="KW-0812">Transmembrane</keyword>
<accession>A0A1I3WCF3</accession>
<dbReference type="Proteomes" id="UP000183557">
    <property type="component" value="Unassembled WGS sequence"/>
</dbReference>
<dbReference type="OrthoDB" id="5447051at2"/>
<dbReference type="Pfam" id="PF13400">
    <property type="entry name" value="Tad"/>
    <property type="match status" value="1"/>
</dbReference>
<dbReference type="AlphaFoldDB" id="A0A1I3WCF3"/>
<protein>
    <submittedName>
        <fullName evidence="3">Putative Flp pilus-assembly TadE/G-like</fullName>
    </submittedName>
</protein>
<name>A0A1I3WCF3_HALDA</name>
<gene>
    <name evidence="3" type="ORF">SAMN04487936_106297</name>
</gene>
<dbReference type="InterPro" id="IPR028087">
    <property type="entry name" value="Tad_N"/>
</dbReference>
<proteinExistence type="predicted"/>
<feature type="domain" description="Putative Flp pilus-assembly TadG-like N-terminal" evidence="2">
    <location>
        <begin position="14"/>
        <end position="60"/>
    </location>
</feature>
<keyword evidence="1" id="KW-1133">Transmembrane helix</keyword>
<evidence type="ECO:0000259" key="2">
    <source>
        <dbReference type="Pfam" id="PF13400"/>
    </source>
</evidence>
<dbReference type="EMBL" id="FOSB01000006">
    <property type="protein sequence ID" value="SFK04883.1"/>
    <property type="molecule type" value="Genomic_DNA"/>
</dbReference>
<evidence type="ECO:0000313" key="4">
    <source>
        <dbReference type="Proteomes" id="UP000183557"/>
    </source>
</evidence>
<keyword evidence="4" id="KW-1185">Reference proteome</keyword>
<sequence length="304" mass="32804">MKRFFRVLKSRENGNAVVLVAIAMGGILTLAGLVIDGGHLFMSKSHLQKTANAAALSGAQEIVNDQDDVDSVVNHVLESHGETESLLQSTVENNQELHVELEKEVPLFFSPLFGMGHIRVNVDAKAGLYPMGEAKGVVPLGIDESVPLYYGETYQLKVDAGDSTSGNFGVLALEGPGAKSYEESLTYGFDEKLKVGDIVSTQTGNIAGPTRNGIDYRVTNCPDGEVNQRDCSRVMLVIVYKPYSQSSNQLKSVEITGFAYFYITEPMAQNDDSISGIFIKRAGAGTVGEEATPDRGAYAIRLIE</sequence>
<reference evidence="4" key="1">
    <citation type="submission" date="2016-10" db="EMBL/GenBank/DDBJ databases">
        <authorList>
            <person name="Varghese N."/>
            <person name="Submissions S."/>
        </authorList>
    </citation>
    <scope>NUCLEOTIDE SEQUENCE [LARGE SCALE GENOMIC DNA]</scope>
    <source>
        <strain evidence="4">CGMCC 1.3704</strain>
    </source>
</reference>
<keyword evidence="1" id="KW-0472">Membrane</keyword>
<evidence type="ECO:0000313" key="3">
    <source>
        <dbReference type="EMBL" id="SFK04883.1"/>
    </source>
</evidence>
<organism evidence="3 4">
    <name type="scientific">Halobacillus dabanensis</name>
    <dbReference type="NCBI Taxonomy" id="240302"/>
    <lineage>
        <taxon>Bacteria</taxon>
        <taxon>Bacillati</taxon>
        <taxon>Bacillota</taxon>
        <taxon>Bacilli</taxon>
        <taxon>Bacillales</taxon>
        <taxon>Bacillaceae</taxon>
        <taxon>Halobacillus</taxon>
    </lineage>
</organism>